<evidence type="ECO:0000256" key="5">
    <source>
        <dbReference type="ARBA" id="ARBA00023040"/>
    </source>
</evidence>
<evidence type="ECO:0000256" key="1">
    <source>
        <dbReference type="ARBA" id="ARBA00004651"/>
    </source>
</evidence>
<dbReference type="PANTHER" id="PTHR24228:SF59">
    <property type="entry name" value="NEUROPEPTIDE RECEPTOR 15"/>
    <property type="match status" value="1"/>
</dbReference>
<evidence type="ECO:0000256" key="7">
    <source>
        <dbReference type="ARBA" id="ARBA00023170"/>
    </source>
</evidence>
<reference evidence="12" key="1">
    <citation type="submission" date="2022-11" db="UniProtKB">
        <authorList>
            <consortium name="WormBaseParasite"/>
        </authorList>
    </citation>
    <scope>IDENTIFICATION</scope>
</reference>
<evidence type="ECO:0000256" key="3">
    <source>
        <dbReference type="ARBA" id="ARBA00022692"/>
    </source>
</evidence>
<dbReference type="Proteomes" id="UP000887565">
    <property type="component" value="Unplaced"/>
</dbReference>
<accession>A0A915L9M8</accession>
<keyword evidence="6 9" id="KW-0472">Membrane</keyword>
<keyword evidence="4 9" id="KW-1133">Transmembrane helix</keyword>
<dbReference type="AlphaFoldDB" id="A0A915L9M8"/>
<evidence type="ECO:0000313" key="12">
    <source>
        <dbReference type="WBParaSite" id="nRc.2.0.1.t46456-RA"/>
    </source>
</evidence>
<dbReference type="GO" id="GO:0004930">
    <property type="term" value="F:G protein-coupled receptor activity"/>
    <property type="evidence" value="ECO:0007669"/>
    <property type="project" value="UniProtKB-KW"/>
</dbReference>
<dbReference type="SUPFAM" id="SSF81321">
    <property type="entry name" value="Family A G protein-coupled receptor-like"/>
    <property type="match status" value="1"/>
</dbReference>
<evidence type="ECO:0000313" key="11">
    <source>
        <dbReference type="Proteomes" id="UP000887565"/>
    </source>
</evidence>
<dbReference type="InterPro" id="IPR000276">
    <property type="entry name" value="GPCR_Rhodpsn"/>
</dbReference>
<dbReference type="InterPro" id="IPR019421">
    <property type="entry name" value="7TM_GPCR_serpentine_rcpt_Srd"/>
</dbReference>
<proteinExistence type="predicted"/>
<dbReference type="GO" id="GO:0005886">
    <property type="term" value="C:plasma membrane"/>
    <property type="evidence" value="ECO:0007669"/>
    <property type="project" value="UniProtKB-SubCell"/>
</dbReference>
<evidence type="ECO:0000256" key="4">
    <source>
        <dbReference type="ARBA" id="ARBA00022989"/>
    </source>
</evidence>
<feature type="transmembrane region" description="Helical" evidence="9">
    <location>
        <begin position="103"/>
        <end position="126"/>
    </location>
</feature>
<comment type="subcellular location">
    <subcellularLocation>
        <location evidence="1">Cell membrane</location>
        <topology evidence="1">Multi-pass membrane protein</topology>
    </subcellularLocation>
</comment>
<keyword evidence="2" id="KW-1003">Cell membrane</keyword>
<dbReference type="PROSITE" id="PS00237">
    <property type="entry name" value="G_PROTEIN_RECEP_F1_1"/>
    <property type="match status" value="1"/>
</dbReference>
<dbReference type="Pfam" id="PF10317">
    <property type="entry name" value="7TM_GPCR_Srd"/>
    <property type="match status" value="1"/>
</dbReference>
<dbReference type="InterPro" id="IPR017452">
    <property type="entry name" value="GPCR_Rhodpsn_7TM"/>
</dbReference>
<keyword evidence="5" id="KW-0297">G-protein coupled receptor</keyword>
<organism evidence="11 12">
    <name type="scientific">Romanomermis culicivorax</name>
    <name type="common">Nematode worm</name>
    <dbReference type="NCBI Taxonomy" id="13658"/>
    <lineage>
        <taxon>Eukaryota</taxon>
        <taxon>Metazoa</taxon>
        <taxon>Ecdysozoa</taxon>
        <taxon>Nematoda</taxon>
        <taxon>Enoplea</taxon>
        <taxon>Dorylaimia</taxon>
        <taxon>Mermithida</taxon>
        <taxon>Mermithoidea</taxon>
        <taxon>Mermithidae</taxon>
        <taxon>Romanomermis</taxon>
    </lineage>
</organism>
<feature type="transmembrane region" description="Helical" evidence="9">
    <location>
        <begin position="195"/>
        <end position="220"/>
    </location>
</feature>
<keyword evidence="7" id="KW-0675">Receptor</keyword>
<dbReference type="WBParaSite" id="nRc.2.0.1.t46456-RA">
    <property type="protein sequence ID" value="nRc.2.0.1.t46456-RA"/>
    <property type="gene ID" value="nRc.2.0.1.g46456"/>
</dbReference>
<evidence type="ECO:0000256" key="8">
    <source>
        <dbReference type="ARBA" id="ARBA00023224"/>
    </source>
</evidence>
<sequence length="287" mass="33030">MLNSTFQAVENLRFLKISQRRKQFLQVSIWKVLRQKAQWPSFSLQIIVILTSLPENHVLCTISGCILMMGALLGIVNQAFLAMNRYCLLFKQDLHKRFFGSRFIKFVYVLLIYLIGCLSIMGFLLWTDFGFFNGICSAALKRIPVWHFLLLFSLPASISYSICLFVACRIAGLVKNQTNNNGDRLTNSRITEGRSIVKFICLEVFVPLALETPILLSIIFHDLVMLPSALDALLTDLFIFHTVLDPVITVAVIKPYRKDFLRYYYRIFKKNQVELISNTTPMNHTTK</sequence>
<evidence type="ECO:0000256" key="6">
    <source>
        <dbReference type="ARBA" id="ARBA00023136"/>
    </source>
</evidence>
<dbReference type="Gene3D" id="1.20.1070.10">
    <property type="entry name" value="Rhodopsin 7-helix transmembrane proteins"/>
    <property type="match status" value="1"/>
</dbReference>
<feature type="transmembrane region" description="Helical" evidence="9">
    <location>
        <begin position="61"/>
        <end position="82"/>
    </location>
</feature>
<evidence type="ECO:0000259" key="10">
    <source>
        <dbReference type="PROSITE" id="PS50262"/>
    </source>
</evidence>
<dbReference type="PROSITE" id="PS50262">
    <property type="entry name" value="G_PROTEIN_RECEP_F1_2"/>
    <property type="match status" value="1"/>
</dbReference>
<name>A0A915L9M8_ROMCU</name>
<feature type="transmembrane region" description="Helical" evidence="9">
    <location>
        <begin position="232"/>
        <end position="253"/>
    </location>
</feature>
<keyword evidence="3 9" id="KW-0812">Transmembrane</keyword>
<keyword evidence="8" id="KW-0807">Transducer</keyword>
<feature type="domain" description="G-protein coupled receptors family 1 profile" evidence="10">
    <location>
        <begin position="38"/>
        <end position="249"/>
    </location>
</feature>
<keyword evidence="11" id="KW-1185">Reference proteome</keyword>
<dbReference type="PANTHER" id="PTHR24228">
    <property type="entry name" value="B2 BRADYKININ RECEPTOR/ANGIOTENSIN II RECEPTOR"/>
    <property type="match status" value="1"/>
</dbReference>
<evidence type="ECO:0000256" key="2">
    <source>
        <dbReference type="ARBA" id="ARBA00022475"/>
    </source>
</evidence>
<evidence type="ECO:0000256" key="9">
    <source>
        <dbReference type="SAM" id="Phobius"/>
    </source>
</evidence>
<protein>
    <submittedName>
        <fullName evidence="12">G-protein coupled receptors family 1 profile domain-containing protein</fullName>
    </submittedName>
</protein>
<feature type="transmembrane region" description="Helical" evidence="9">
    <location>
        <begin position="146"/>
        <end position="174"/>
    </location>
</feature>